<evidence type="ECO:0000313" key="3">
    <source>
        <dbReference type="EMBL" id="KIX93335.1"/>
    </source>
</evidence>
<dbReference type="AlphaFoldDB" id="A0A0D2GUW9"/>
<protein>
    <submittedName>
        <fullName evidence="3">Uncharacterized protein</fullName>
    </submittedName>
</protein>
<accession>A0A0D2GUW9</accession>
<dbReference type="RefSeq" id="XP_016627458.1">
    <property type="nucleotide sequence ID" value="XM_016781469.1"/>
</dbReference>
<dbReference type="GeneID" id="27716724"/>
<dbReference type="OrthoDB" id="4151590at2759"/>
<feature type="compositionally biased region" description="Basic and acidic residues" evidence="1">
    <location>
        <begin position="65"/>
        <end position="75"/>
    </location>
</feature>
<dbReference type="EMBL" id="KN848095">
    <property type="protein sequence ID" value="KIX93335.1"/>
    <property type="molecule type" value="Genomic_DNA"/>
</dbReference>
<evidence type="ECO:0000256" key="2">
    <source>
        <dbReference type="SAM" id="SignalP"/>
    </source>
</evidence>
<proteinExistence type="predicted"/>
<feature type="compositionally biased region" description="Polar residues" evidence="1">
    <location>
        <begin position="25"/>
        <end position="39"/>
    </location>
</feature>
<feature type="region of interest" description="Disordered" evidence="1">
    <location>
        <begin position="157"/>
        <end position="226"/>
    </location>
</feature>
<feature type="signal peptide" evidence="2">
    <location>
        <begin position="1"/>
        <end position="21"/>
    </location>
</feature>
<organism evidence="3 4">
    <name type="scientific">Fonsecaea multimorphosa CBS 102226</name>
    <dbReference type="NCBI Taxonomy" id="1442371"/>
    <lineage>
        <taxon>Eukaryota</taxon>
        <taxon>Fungi</taxon>
        <taxon>Dikarya</taxon>
        <taxon>Ascomycota</taxon>
        <taxon>Pezizomycotina</taxon>
        <taxon>Eurotiomycetes</taxon>
        <taxon>Chaetothyriomycetidae</taxon>
        <taxon>Chaetothyriales</taxon>
        <taxon>Herpotrichiellaceae</taxon>
        <taxon>Fonsecaea</taxon>
    </lineage>
</organism>
<feature type="compositionally biased region" description="Basic and acidic residues" evidence="1">
    <location>
        <begin position="189"/>
        <end position="198"/>
    </location>
</feature>
<sequence length="226" mass="24387">MKFTSTTAAAVLAFTLAQVGALPSPQANDGSVAASQSPPADTPIYYVEDADVEKRDSQGQIHGSHSGEGHGEHKWKGMGKGQHGPMPGEDDDSDSVDLSPLFDHPDPEVQQIARRAIQATKFHWWQQQGDTGKFMNIVVGNPDVRPLANVKEQDLEPKEFKKRDPDAATATAGAPGASHTQHASGKWMGMDHFDEQGKRPQVTGASAQWKQWGQNRGKGPMADDEA</sequence>
<evidence type="ECO:0000256" key="1">
    <source>
        <dbReference type="SAM" id="MobiDB-lite"/>
    </source>
</evidence>
<name>A0A0D2GUW9_9EURO</name>
<evidence type="ECO:0000313" key="4">
    <source>
        <dbReference type="Proteomes" id="UP000053411"/>
    </source>
</evidence>
<feature type="region of interest" description="Disordered" evidence="1">
    <location>
        <begin position="23"/>
        <end position="95"/>
    </location>
</feature>
<feature type="compositionally biased region" description="Basic and acidic residues" evidence="1">
    <location>
        <begin position="157"/>
        <end position="166"/>
    </location>
</feature>
<feature type="compositionally biased region" description="Low complexity" evidence="1">
    <location>
        <begin position="167"/>
        <end position="177"/>
    </location>
</feature>
<keyword evidence="4" id="KW-1185">Reference proteome</keyword>
<gene>
    <name evidence="3" type="ORF">Z520_10978</name>
</gene>
<feature type="compositionally biased region" description="Polar residues" evidence="1">
    <location>
        <begin position="203"/>
        <end position="214"/>
    </location>
</feature>
<dbReference type="VEuPathDB" id="FungiDB:Z520_10978"/>
<reference evidence="3 4" key="1">
    <citation type="submission" date="2015-01" db="EMBL/GenBank/DDBJ databases">
        <title>The Genome Sequence of Fonsecaea multimorphosa CBS 102226.</title>
        <authorList>
            <consortium name="The Broad Institute Genomics Platform"/>
            <person name="Cuomo C."/>
            <person name="de Hoog S."/>
            <person name="Gorbushina A."/>
            <person name="Stielow B."/>
            <person name="Teixiera M."/>
            <person name="Abouelleil A."/>
            <person name="Chapman S.B."/>
            <person name="Priest M."/>
            <person name="Young S.K."/>
            <person name="Wortman J."/>
            <person name="Nusbaum C."/>
            <person name="Birren B."/>
        </authorList>
    </citation>
    <scope>NUCLEOTIDE SEQUENCE [LARGE SCALE GENOMIC DNA]</scope>
    <source>
        <strain evidence="3 4">CBS 102226</strain>
    </source>
</reference>
<dbReference type="Proteomes" id="UP000053411">
    <property type="component" value="Unassembled WGS sequence"/>
</dbReference>
<keyword evidence="2" id="KW-0732">Signal</keyword>
<feature type="chain" id="PRO_5002258931" evidence="2">
    <location>
        <begin position="22"/>
        <end position="226"/>
    </location>
</feature>